<feature type="domain" description="SRCR" evidence="11">
    <location>
        <begin position="1247"/>
        <end position="1346"/>
    </location>
</feature>
<feature type="domain" description="SRCR" evidence="11">
    <location>
        <begin position="325"/>
        <end position="424"/>
    </location>
</feature>
<dbReference type="Gene3D" id="3.10.250.10">
    <property type="entry name" value="SRCR-like domain"/>
    <property type="match status" value="18"/>
</dbReference>
<feature type="domain" description="SRCR" evidence="11">
    <location>
        <begin position="1041"/>
        <end position="1140"/>
    </location>
</feature>
<feature type="domain" description="SRCR" evidence="11">
    <location>
        <begin position="1453"/>
        <end position="1552"/>
    </location>
</feature>
<feature type="disulfide bond" evidence="10">
    <location>
        <begin position="1521"/>
        <end position="1531"/>
    </location>
</feature>
<feature type="domain" description="SRCR" evidence="11">
    <location>
        <begin position="428"/>
        <end position="527"/>
    </location>
</feature>
<dbReference type="InterPro" id="IPR001190">
    <property type="entry name" value="SRCR"/>
</dbReference>
<feature type="disulfide bond" evidence="10">
    <location>
        <begin position="1109"/>
        <end position="1119"/>
    </location>
</feature>
<keyword evidence="5" id="KW-1133">Transmembrane helix</keyword>
<dbReference type="FunFam" id="3.10.250.10:FF:000005">
    <property type="entry name" value="Neurotrypsin isoform A"/>
    <property type="match status" value="2"/>
</dbReference>
<feature type="disulfide bond" evidence="10">
    <location>
        <begin position="1830"/>
        <end position="1840"/>
    </location>
</feature>
<feature type="domain" description="SRCR" evidence="11">
    <location>
        <begin position="736"/>
        <end position="835"/>
    </location>
</feature>
<evidence type="ECO:0000313" key="12">
    <source>
        <dbReference type="Proteomes" id="UP000515154"/>
    </source>
</evidence>
<keyword evidence="4" id="KW-0677">Repeat</keyword>
<evidence type="ECO:0000256" key="1">
    <source>
        <dbReference type="ARBA" id="ARBA00004167"/>
    </source>
</evidence>
<feature type="disulfide bond" evidence="10">
    <location>
        <begin position="393"/>
        <end position="403"/>
    </location>
</feature>
<protein>
    <submittedName>
        <fullName evidence="13">Deleted in malignant brain tumors 1 protein-like</fullName>
    </submittedName>
</protein>
<feature type="domain" description="SRCR" evidence="11">
    <location>
        <begin position="222"/>
        <end position="321"/>
    </location>
</feature>
<feature type="domain" description="SRCR" evidence="11">
    <location>
        <begin position="16"/>
        <end position="115"/>
    </location>
</feature>
<feature type="disulfide bond" evidence="10">
    <location>
        <begin position="1727"/>
        <end position="1737"/>
    </location>
</feature>
<feature type="domain" description="SRCR" evidence="11">
    <location>
        <begin position="1762"/>
        <end position="1861"/>
    </location>
</feature>
<reference evidence="13" key="1">
    <citation type="submission" date="2025-08" db="UniProtKB">
        <authorList>
            <consortium name="RefSeq"/>
        </authorList>
    </citation>
    <scope>IDENTIFICATION</scope>
</reference>
<feature type="domain" description="SRCR" evidence="11">
    <location>
        <begin position="634"/>
        <end position="732"/>
    </location>
</feature>
<name>A0A7E6F6A5_9MOLL</name>
<evidence type="ECO:0000256" key="5">
    <source>
        <dbReference type="ARBA" id="ARBA00022989"/>
    </source>
</evidence>
<feature type="disulfide bond" evidence="10">
    <location>
        <begin position="1626"/>
        <end position="1636"/>
    </location>
</feature>
<dbReference type="FunFam" id="3.10.250.10:FF:000016">
    <property type="entry name" value="Scavenger receptor cysteine-rich protein type 12"/>
    <property type="match status" value="1"/>
</dbReference>
<evidence type="ECO:0000256" key="3">
    <source>
        <dbReference type="ARBA" id="ARBA00022729"/>
    </source>
</evidence>
<dbReference type="PANTHER" id="PTHR19331">
    <property type="entry name" value="SCAVENGER RECEPTOR DOMAIN-CONTAINING"/>
    <property type="match status" value="1"/>
</dbReference>
<feature type="disulfide bond" evidence="10">
    <location>
        <begin position="1315"/>
        <end position="1325"/>
    </location>
</feature>
<dbReference type="FunFam" id="3.10.250.10:FF:000007">
    <property type="entry name" value="Soluble scavenger receptor cysteine-rich domain-containing protein SSC5D"/>
    <property type="match status" value="1"/>
</dbReference>
<feature type="domain" description="SRCR" evidence="11">
    <location>
        <begin position="1350"/>
        <end position="1449"/>
    </location>
</feature>
<evidence type="ECO:0000256" key="2">
    <source>
        <dbReference type="ARBA" id="ARBA00022692"/>
    </source>
</evidence>
<proteinExistence type="predicted"/>
<comment type="subcellular location">
    <subcellularLocation>
        <location evidence="1">Membrane</location>
        <topology evidence="1">Single-pass membrane protein</topology>
    </subcellularLocation>
</comment>
<feature type="disulfide bond" evidence="10">
    <location>
        <begin position="702"/>
        <end position="712"/>
    </location>
</feature>
<feature type="disulfide bond" evidence="10">
    <location>
        <begin position="290"/>
        <end position="300"/>
    </location>
</feature>
<evidence type="ECO:0000256" key="4">
    <source>
        <dbReference type="ARBA" id="ARBA00022737"/>
    </source>
</evidence>
<evidence type="ECO:0000259" key="11">
    <source>
        <dbReference type="PROSITE" id="PS50287"/>
    </source>
</evidence>
<feature type="disulfide bond" evidence="10">
    <location>
        <begin position="84"/>
        <end position="94"/>
    </location>
</feature>
<feature type="domain" description="SRCR" evidence="11">
    <location>
        <begin position="119"/>
        <end position="218"/>
    </location>
</feature>
<dbReference type="SMART" id="SM00202">
    <property type="entry name" value="SR"/>
    <property type="match status" value="18"/>
</dbReference>
<dbReference type="FunFam" id="3.10.250.10:FF:000011">
    <property type="entry name" value="Scavenger receptor class A member 5"/>
    <property type="match status" value="12"/>
</dbReference>
<keyword evidence="9" id="KW-0325">Glycoprotein</keyword>
<dbReference type="PROSITE" id="PS50287">
    <property type="entry name" value="SRCR_2"/>
    <property type="match status" value="18"/>
</dbReference>
<keyword evidence="2" id="KW-0812">Transmembrane</keyword>
<gene>
    <name evidence="13" type="primary">LOC115216187</name>
</gene>
<evidence type="ECO:0000256" key="10">
    <source>
        <dbReference type="PROSITE-ProRule" id="PRU00196"/>
    </source>
</evidence>
<feature type="domain" description="SRCR" evidence="11">
    <location>
        <begin position="940"/>
        <end position="1037"/>
    </location>
</feature>
<evidence type="ECO:0000313" key="13">
    <source>
        <dbReference type="RefSeq" id="XP_036362482.1"/>
    </source>
</evidence>
<keyword evidence="6" id="KW-0472">Membrane</keyword>
<evidence type="ECO:0000256" key="6">
    <source>
        <dbReference type="ARBA" id="ARBA00023136"/>
    </source>
</evidence>
<keyword evidence="12" id="KW-1185">Reference proteome</keyword>
<keyword evidence="8" id="KW-0675">Receptor</keyword>
<feature type="disulfide bond" evidence="10">
    <location>
        <begin position="599"/>
        <end position="609"/>
    </location>
</feature>
<keyword evidence="3" id="KW-0732">Signal</keyword>
<feature type="domain" description="SRCR" evidence="11">
    <location>
        <begin position="1659"/>
        <end position="1758"/>
    </location>
</feature>
<feature type="disulfide bond" evidence="10">
    <location>
        <begin position="1008"/>
        <end position="1018"/>
    </location>
</feature>
<dbReference type="InterPro" id="IPR036772">
    <property type="entry name" value="SRCR-like_dom_sf"/>
</dbReference>
<dbReference type="Proteomes" id="UP000515154">
    <property type="component" value="Linkage group LG10"/>
</dbReference>
<feature type="disulfide bond" evidence="10">
    <location>
        <begin position="1418"/>
        <end position="1428"/>
    </location>
</feature>
<feature type="domain" description="SRCR" evidence="11">
    <location>
        <begin position="839"/>
        <end position="936"/>
    </location>
</feature>
<feature type="disulfide bond" evidence="10">
    <location>
        <begin position="496"/>
        <end position="506"/>
    </location>
</feature>
<feature type="disulfide bond" evidence="10">
    <location>
        <begin position="1212"/>
        <end position="1222"/>
    </location>
</feature>
<evidence type="ECO:0000256" key="8">
    <source>
        <dbReference type="ARBA" id="ARBA00023170"/>
    </source>
</evidence>
<dbReference type="Pfam" id="PF00530">
    <property type="entry name" value="SRCR"/>
    <property type="match status" value="18"/>
</dbReference>
<dbReference type="RefSeq" id="XP_036362482.1">
    <property type="nucleotide sequence ID" value="XM_036506589.1"/>
</dbReference>
<dbReference type="PROSITE" id="PS00420">
    <property type="entry name" value="SRCR_1"/>
    <property type="match status" value="11"/>
</dbReference>
<organism evidence="12 13">
    <name type="scientific">Octopus sinensis</name>
    <name type="common">East Asian common octopus</name>
    <dbReference type="NCBI Taxonomy" id="2607531"/>
    <lineage>
        <taxon>Eukaryota</taxon>
        <taxon>Metazoa</taxon>
        <taxon>Spiralia</taxon>
        <taxon>Lophotrochozoa</taxon>
        <taxon>Mollusca</taxon>
        <taxon>Cephalopoda</taxon>
        <taxon>Coleoidea</taxon>
        <taxon>Octopodiformes</taxon>
        <taxon>Octopoda</taxon>
        <taxon>Incirrata</taxon>
        <taxon>Octopodidae</taxon>
        <taxon>Octopus</taxon>
    </lineage>
</organism>
<comment type="caution">
    <text evidence="10">Lacks conserved residue(s) required for the propagation of feature annotation.</text>
</comment>
<sequence>MGISSKAVEPLEKGNVRLTGGRTPAEGRVEIYFNGSWGTVCDDSWDDSDALVVCRMLGYSDGVAYRKAKFGEGSGPIWLDEVQCDETEYNIEDCLQNVYGDHNCDHSSDAGVLCKHVSVRLVGSDNKFEGRVEVFFHDQWGSVCDSSWDHDDALIVCQMLGYNDALVKSNTDFWPGSSKIWLDGLRCSGTEDFLGQCQAEPWGMHNCTHNDDAALKCMNIAVRLAGSEDKSKGRVEVYYNGEWGTICDDYWDHRDAMAVCRMLGYSDGVAYSKGKYGTGSGRIWLDNMNCTGNEPSIASCQKSMWGENDCRHAEDAAVECKNISVRLVGGNSSSNGHVEVFFSGQWGTIYDSDWNHNDALVVCRMLGYSDGIGYKVARPFLAFEPLWLDNVDCDGFEMSIDQCNRSKWRSYQQIVNERVGVHCQNISVRLKDGNSLGNGRVEVFFNGEWGTICDDNWSNNNALVICRMLGYSNAVAYSKAYFGAGTGKIWLDNVNCTGTEHSLSECMSNRWGHHDCEHNEDAAVNCSTISARVQGGERDGIGRVELFYNGNWGAVCNDSWDRNDALVICRMLGYSDGDIISNKLFGKGSGKIWLDEVNCDGSESSIEQCSSDPWGVHDCAEDGEAAVNCTHISVRLVDGLNSSEGRVEVFFNGMWGTVCDDQWDRFDALVVCRMLGYSDAVAFSKGSFGEGIGKIWLENLNCKGNESSIGECVDTWGGTQCHHWEDAGVRCSNVSVRLVGGNNESNGRVEVLYNKQWGTICSDQWDFYDALVICRMLGYSDGVPYTGHSFGKGYGPVWLGDVQCTGNERSISECPSSYWGTHRCNSSKDAGVYCRDVSIRLIDGDSSDSGLVEFRYNGDWGKICNDTWGFEETLVVCRMLGYSDGGIYTYPNEVNETAVWLDDVKCSGKEKSIVDCEMTTQQKDKCPNGYAAIYCRNISVRIVDGPNKASGYVELLYSGVWGTICSEKWDRNDALVICRMLGYNDASVKNKKKIKLASEHMWLGEVECTGKEKSITECKHSDWGYECSYEAAELYCRNISVKLVDGQIPSEGRVEVFYNNSWGTVCDDSWREENAQVICQMLGYSYGLSYTHAAYGEGQGKIWLDEVNCTGKEFSIADCDRRDWGHHDCAHREDVGVHCKNVEVRLVDGGSPENGRVEIKFKERWGTICDEGWDDDDAVVVCRMIGYSDGIAYKNAKYGPGTGPVWLHNVNCNGSEYSIANCNRLDWNSSKCQHSQDAGVFCKEVAIKLLGSMVPGLGRVEIGIAGKWGTVCEDNWDRSDALVVCRMLGYHDAVAYTNGKFGRGNHSIVLDEVECLGNEYSIANCSHSPWGQSHCKYPGAAGVHCLNVTTRLVDGTNRSNGRVEVFYNGAWGTVCERGWDRRDALVICRMLGYSDATTKPLGTFKSGFGSIWVDEANCSGAEQSIADCTGNIWGTTECNHKQDVGIACSNLTVRLVAGKTSAEGRVEVFFNGKWGTVCDDGWNDDSALVVCRMLGYNGAIYYGKARYGPGTGPIWIDDLKCSGKEHFITDCKFNDWGKHDCSHAEDAGVLCRNISVRLMDKDKPGINKGRVEVFFNDTWGTICDSGWDDADALVVCQTLGFNGGVAYKAAKYGAGKGRIWLSDVECIGDEKSLTECKKNPWGLNHCKHDKDAAVECSRLRLTGGKNDVSGNVEISFNNHWGSICDNGWTDKEAHVVCKMLGYTDGVAFLNSNFGQIFHKVWLDNVKCTGHEISLTQCHKSNWGDTHCSSSNAAGVQCGHLEGRLIGGKTPREGRIEFNYAGIWGTVCNTNWDQYDAHVVCRMLGFSTGQAITDGRFGQGSGWIWLENVNCTGSESSITLCNKSDWKSTNCDHSKDAGLICEYTT</sequence>
<evidence type="ECO:0000256" key="7">
    <source>
        <dbReference type="ARBA" id="ARBA00023157"/>
    </source>
</evidence>
<dbReference type="SUPFAM" id="SSF56487">
    <property type="entry name" value="SRCR-like"/>
    <property type="match status" value="18"/>
</dbReference>
<feature type="domain" description="SRCR" evidence="11">
    <location>
        <begin position="1556"/>
        <end position="1657"/>
    </location>
</feature>
<evidence type="ECO:0000256" key="9">
    <source>
        <dbReference type="ARBA" id="ARBA00023180"/>
    </source>
</evidence>
<dbReference type="KEGG" id="osn:115216187"/>
<feature type="disulfide bond" evidence="10">
    <location>
        <begin position="804"/>
        <end position="814"/>
    </location>
</feature>
<feature type="disulfide bond" evidence="10">
    <location>
        <begin position="187"/>
        <end position="197"/>
    </location>
</feature>
<dbReference type="PANTHER" id="PTHR19331:SF465">
    <property type="entry name" value="EGG PEPTIDE SPERACT RECEPTOR"/>
    <property type="match status" value="1"/>
</dbReference>
<dbReference type="PRINTS" id="PR00258">
    <property type="entry name" value="SPERACTRCPTR"/>
</dbReference>
<feature type="disulfide bond" evidence="10">
    <location>
        <begin position="906"/>
        <end position="916"/>
    </location>
</feature>
<dbReference type="FunFam" id="3.10.250.10:FF:000001">
    <property type="entry name" value="Lysyl oxidase 4 isoform X1"/>
    <property type="match status" value="2"/>
</dbReference>
<dbReference type="GO" id="GO:0016020">
    <property type="term" value="C:membrane"/>
    <property type="evidence" value="ECO:0007669"/>
    <property type="project" value="UniProtKB-SubCell"/>
</dbReference>
<feature type="domain" description="SRCR" evidence="11">
    <location>
        <begin position="531"/>
        <end position="630"/>
    </location>
</feature>
<feature type="domain" description="SRCR" evidence="11">
    <location>
        <begin position="1144"/>
        <end position="1243"/>
    </location>
</feature>
<keyword evidence="7 10" id="KW-1015">Disulfide bond</keyword>
<accession>A0A7E6F6A5</accession>